<evidence type="ECO:0000256" key="3">
    <source>
        <dbReference type="SAM" id="Phobius"/>
    </source>
</evidence>
<feature type="chain" id="PRO_5037896074" description="Tetratricopeptide repeat protein" evidence="4">
    <location>
        <begin position="38"/>
        <end position="719"/>
    </location>
</feature>
<name>A0A917PL39_9DEIO</name>
<evidence type="ECO:0000313" key="6">
    <source>
        <dbReference type="Proteomes" id="UP000635726"/>
    </source>
</evidence>
<dbReference type="Proteomes" id="UP000635726">
    <property type="component" value="Unassembled WGS sequence"/>
</dbReference>
<gene>
    <name evidence="5" type="ORF">GCM10008939_28520</name>
</gene>
<keyword evidence="3" id="KW-0472">Membrane</keyword>
<keyword evidence="4" id="KW-0732">Signal</keyword>
<feature type="repeat" description="TPR" evidence="1">
    <location>
        <begin position="491"/>
        <end position="524"/>
    </location>
</feature>
<reference evidence="5" key="2">
    <citation type="submission" date="2020-09" db="EMBL/GenBank/DDBJ databases">
        <authorList>
            <person name="Sun Q."/>
            <person name="Ohkuma M."/>
        </authorList>
    </citation>
    <scope>NUCLEOTIDE SEQUENCE</scope>
    <source>
        <strain evidence="5">JCM 14371</strain>
    </source>
</reference>
<keyword evidence="3" id="KW-1133">Transmembrane helix</keyword>
<proteinExistence type="predicted"/>
<accession>A0A917PL39</accession>
<dbReference type="AlphaFoldDB" id="A0A917PL39"/>
<organism evidence="5 6">
    <name type="scientific">Deinococcus aquiradiocola</name>
    <dbReference type="NCBI Taxonomy" id="393059"/>
    <lineage>
        <taxon>Bacteria</taxon>
        <taxon>Thermotogati</taxon>
        <taxon>Deinococcota</taxon>
        <taxon>Deinococci</taxon>
        <taxon>Deinococcales</taxon>
        <taxon>Deinococcaceae</taxon>
        <taxon>Deinococcus</taxon>
    </lineage>
</organism>
<dbReference type="InterPro" id="IPR011990">
    <property type="entry name" value="TPR-like_helical_dom_sf"/>
</dbReference>
<keyword evidence="1" id="KW-0802">TPR repeat</keyword>
<feature type="transmembrane region" description="Helical" evidence="3">
    <location>
        <begin position="344"/>
        <end position="365"/>
    </location>
</feature>
<feature type="transmembrane region" description="Helical" evidence="3">
    <location>
        <begin position="597"/>
        <end position="616"/>
    </location>
</feature>
<dbReference type="PROSITE" id="PS50005">
    <property type="entry name" value="TPR"/>
    <property type="match status" value="1"/>
</dbReference>
<feature type="compositionally biased region" description="Polar residues" evidence="2">
    <location>
        <begin position="537"/>
        <end position="550"/>
    </location>
</feature>
<evidence type="ECO:0000256" key="1">
    <source>
        <dbReference type="PROSITE-ProRule" id="PRU00339"/>
    </source>
</evidence>
<feature type="transmembrane region" description="Helical" evidence="3">
    <location>
        <begin position="404"/>
        <end position="423"/>
    </location>
</feature>
<feature type="region of interest" description="Disordered" evidence="2">
    <location>
        <begin position="529"/>
        <end position="550"/>
    </location>
</feature>
<feature type="signal peptide" evidence="4">
    <location>
        <begin position="1"/>
        <end position="37"/>
    </location>
</feature>
<dbReference type="InterPro" id="IPR019734">
    <property type="entry name" value="TPR_rpt"/>
</dbReference>
<evidence type="ECO:0008006" key="7">
    <source>
        <dbReference type="Google" id="ProtNLM"/>
    </source>
</evidence>
<protein>
    <recommendedName>
        <fullName evidence="7">Tetratricopeptide repeat protein</fullName>
    </recommendedName>
</protein>
<comment type="caution">
    <text evidence="5">The sequence shown here is derived from an EMBL/GenBank/DDBJ whole genome shotgun (WGS) entry which is preliminary data.</text>
</comment>
<evidence type="ECO:0000256" key="2">
    <source>
        <dbReference type="SAM" id="MobiDB-lite"/>
    </source>
</evidence>
<reference evidence="5" key="1">
    <citation type="journal article" date="2014" name="Int. J. Syst. Evol. Microbiol.">
        <title>Complete genome sequence of Corynebacterium casei LMG S-19264T (=DSM 44701T), isolated from a smear-ripened cheese.</title>
        <authorList>
            <consortium name="US DOE Joint Genome Institute (JGI-PGF)"/>
            <person name="Walter F."/>
            <person name="Albersmeier A."/>
            <person name="Kalinowski J."/>
            <person name="Ruckert C."/>
        </authorList>
    </citation>
    <scope>NUCLEOTIDE SEQUENCE</scope>
    <source>
        <strain evidence="5">JCM 14371</strain>
    </source>
</reference>
<feature type="transmembrane region" description="Helical" evidence="3">
    <location>
        <begin position="636"/>
        <end position="663"/>
    </location>
</feature>
<evidence type="ECO:0000256" key="4">
    <source>
        <dbReference type="SAM" id="SignalP"/>
    </source>
</evidence>
<sequence>MTRPAPRRARRPLAAFRGGLAALAATLGLLGAGLAGADAALDARTLTYQNDDGLTTWTRTYPPELGPISGPLRQDGLTWLAVGPALYGYADDGEQRVRLDFPGEVSALDGGGGTLQATAGFGSVRQTFTVAEMQIQGRVVLPPDPQVTGWLARAASVVPQSQLVQASQQDPANPFLNLRLARLSELRGDRYGAISAAQRAVTAEVPFAASVQLAAQLDAAGYPAAADLSLDRAASDWAARGYDPALTVSQDALRAYGDPLGELNTLLAQNKLRRAEAWIRYLRLVSPRFQGYPELYARYARILDAQDRGGEADEWRQFSHDLSAGTLYNLGPGSLLILQAASRLLAAALLLAILAALSGYAVHYWRVQGEDLAPLGGRWRSWLRHPLSRARRITLGYAGFGEKLVLVALLLGLLISLSAWVWTGRVNARLLSPALTAGTYGGAWFYDGLDRLALSGNAADIALIRGLASQLDGDTATARQTYARAGTAPSACIQNNLGVLSGVGGDTAQARDSYRQALALDPGQVPASYNLGLHPQSPETAFQESQRSNQPRLCYPDQQTLIQALDTPPGSSVLGLLRDPWNVLNGLPTGLPRPLQWMWVTLLLALLTASILWLAVPRLPAGHAAGRPPLYRLTALLLPGSALLEGAWGSVLLLGWALTLAVLAGRRGLIPSGALLGSAGAGLGAFLVTLLAAIYALNILVFVLEELRSARDARRSRRS</sequence>
<feature type="transmembrane region" description="Helical" evidence="3">
    <location>
        <begin position="683"/>
        <end position="704"/>
    </location>
</feature>
<dbReference type="RefSeq" id="WP_229671032.1">
    <property type="nucleotide sequence ID" value="NZ_BMOE01000011.1"/>
</dbReference>
<evidence type="ECO:0000313" key="5">
    <source>
        <dbReference type="EMBL" id="GGJ82879.1"/>
    </source>
</evidence>
<dbReference type="EMBL" id="BMOE01000011">
    <property type="protein sequence ID" value="GGJ82879.1"/>
    <property type="molecule type" value="Genomic_DNA"/>
</dbReference>
<dbReference type="SUPFAM" id="SSF48452">
    <property type="entry name" value="TPR-like"/>
    <property type="match status" value="1"/>
</dbReference>
<dbReference type="Gene3D" id="1.25.40.10">
    <property type="entry name" value="Tetratricopeptide repeat domain"/>
    <property type="match status" value="1"/>
</dbReference>
<keyword evidence="6" id="KW-1185">Reference proteome</keyword>
<keyword evidence="3" id="KW-0812">Transmembrane</keyword>